<feature type="non-terminal residue" evidence="2">
    <location>
        <position position="1"/>
    </location>
</feature>
<dbReference type="GeneID" id="20327075"/>
<dbReference type="OrthoDB" id="431720at2759"/>
<keyword evidence="3" id="KW-1185">Reference proteome</keyword>
<dbReference type="AlphaFoldDB" id="A0A075A0K8"/>
<proteinExistence type="predicted"/>
<accession>A0A075A0K8</accession>
<gene>
    <name evidence="2" type="ORF">T265_12907</name>
</gene>
<dbReference type="EMBL" id="KL596641">
    <property type="protein sequence ID" value="KER31777.1"/>
    <property type="molecule type" value="Genomic_DNA"/>
</dbReference>
<sequence length="262" mass="30411">ETTHKVAENSSTAHDRFRPSWGSSDRRRPRVSVNLMFYLNPNWTVFEKYTHWQINLVFTGNSIESLMRRHRLIRIFLPFGALNNRLIPLHEADNHLRMTALFWGPWSEWQPCPDPKLLCVPFGISLHQGTAVRRARMCERQEFKRNSTTNTFYRINVDNELVPCSKERSTEQQIKHCPLPPRCSGSNGPPAVRDEQGFHAGKSDFNAYLCNVLLIRLLKIRRQPTTGFALFGAHQKKSTESLVYDILRLNMLHKDCLMLPLA</sequence>
<protein>
    <submittedName>
        <fullName evidence="2">Uncharacterized protein</fullName>
    </submittedName>
</protein>
<evidence type="ECO:0000313" key="3">
    <source>
        <dbReference type="Proteomes" id="UP000054324"/>
    </source>
</evidence>
<dbReference type="CTD" id="20327075"/>
<feature type="compositionally biased region" description="Basic and acidic residues" evidence="1">
    <location>
        <begin position="1"/>
        <end position="18"/>
    </location>
</feature>
<dbReference type="RefSeq" id="XP_009164479.1">
    <property type="nucleotide sequence ID" value="XM_009166215.1"/>
</dbReference>
<feature type="region of interest" description="Disordered" evidence="1">
    <location>
        <begin position="1"/>
        <end position="26"/>
    </location>
</feature>
<dbReference type="KEGG" id="ovi:T265_12907"/>
<reference evidence="2 3" key="1">
    <citation type="submission" date="2013-11" db="EMBL/GenBank/DDBJ databases">
        <title>Opisthorchis viverrini - life in the bile duct.</title>
        <authorList>
            <person name="Young N.D."/>
            <person name="Nagarajan N."/>
            <person name="Lin S.J."/>
            <person name="Korhonen P.K."/>
            <person name="Jex A.R."/>
            <person name="Hall R.S."/>
            <person name="Safavi-Hemami H."/>
            <person name="Kaewkong W."/>
            <person name="Bertrand D."/>
            <person name="Gao S."/>
            <person name="Seet Q."/>
            <person name="Wongkham S."/>
            <person name="Teh B.T."/>
            <person name="Wongkham C."/>
            <person name="Intapan P.M."/>
            <person name="Maleewong W."/>
            <person name="Yang X."/>
            <person name="Hu M."/>
            <person name="Wang Z."/>
            <person name="Hofmann A."/>
            <person name="Sternberg P.W."/>
            <person name="Tan P."/>
            <person name="Wang J."/>
            <person name="Gasser R.B."/>
        </authorList>
    </citation>
    <scope>NUCLEOTIDE SEQUENCE [LARGE SCALE GENOMIC DNA]</scope>
</reference>
<dbReference type="Proteomes" id="UP000054324">
    <property type="component" value="Unassembled WGS sequence"/>
</dbReference>
<name>A0A075A0K8_OPIVI</name>
<organism evidence="2 3">
    <name type="scientific">Opisthorchis viverrini</name>
    <name type="common">Southeast Asian liver fluke</name>
    <dbReference type="NCBI Taxonomy" id="6198"/>
    <lineage>
        <taxon>Eukaryota</taxon>
        <taxon>Metazoa</taxon>
        <taxon>Spiralia</taxon>
        <taxon>Lophotrochozoa</taxon>
        <taxon>Platyhelminthes</taxon>
        <taxon>Trematoda</taxon>
        <taxon>Digenea</taxon>
        <taxon>Opisthorchiida</taxon>
        <taxon>Opisthorchiata</taxon>
        <taxon>Opisthorchiidae</taxon>
        <taxon>Opisthorchis</taxon>
    </lineage>
</organism>
<evidence type="ECO:0000313" key="2">
    <source>
        <dbReference type="EMBL" id="KER31777.1"/>
    </source>
</evidence>
<evidence type="ECO:0000256" key="1">
    <source>
        <dbReference type="SAM" id="MobiDB-lite"/>
    </source>
</evidence>